<dbReference type="InParanoid" id="A0A6P8YZ45"/>
<name>A0A6P8YZ45_THRPL</name>
<keyword evidence="4 12" id="KW-0894">Sodium channel</keyword>
<dbReference type="RefSeq" id="XP_034239542.1">
    <property type="nucleotide sequence ID" value="XM_034383651.1"/>
</dbReference>
<evidence type="ECO:0000256" key="4">
    <source>
        <dbReference type="ARBA" id="ARBA00022461"/>
    </source>
</evidence>
<feature type="region of interest" description="Disordered" evidence="13">
    <location>
        <begin position="227"/>
        <end position="246"/>
    </location>
</feature>
<dbReference type="GO" id="GO:0015280">
    <property type="term" value="F:ligand-gated sodium channel activity"/>
    <property type="evidence" value="ECO:0007669"/>
    <property type="project" value="TreeGrafter"/>
</dbReference>
<keyword evidence="6 14" id="KW-1133">Transmembrane helix</keyword>
<evidence type="ECO:0000313" key="16">
    <source>
        <dbReference type="RefSeq" id="XP_034239542.1"/>
    </source>
</evidence>
<evidence type="ECO:0000256" key="11">
    <source>
        <dbReference type="ARBA" id="ARBA00023303"/>
    </source>
</evidence>
<protein>
    <submittedName>
        <fullName evidence="16">Sodium channel protein Nach-like</fullName>
    </submittedName>
</protein>
<keyword evidence="15" id="KW-1185">Reference proteome</keyword>
<evidence type="ECO:0000256" key="2">
    <source>
        <dbReference type="ARBA" id="ARBA00007193"/>
    </source>
</evidence>
<keyword evidence="9 14" id="KW-0472">Membrane</keyword>
<dbReference type="GeneID" id="117644311"/>
<evidence type="ECO:0000256" key="9">
    <source>
        <dbReference type="ARBA" id="ARBA00023136"/>
    </source>
</evidence>
<dbReference type="InterPro" id="IPR001873">
    <property type="entry name" value="ENaC"/>
</dbReference>
<accession>A0A6P8YZ45</accession>
<keyword evidence="5 12" id="KW-0812">Transmembrane</keyword>
<dbReference type="PANTHER" id="PTHR11690:SF253">
    <property type="entry name" value="PICKPOCKET 18-RELATED"/>
    <property type="match status" value="1"/>
</dbReference>
<dbReference type="AlphaFoldDB" id="A0A6P8YZ45"/>
<keyword evidence="8 12" id="KW-0406">Ion transport</keyword>
<reference evidence="16" key="1">
    <citation type="submission" date="2025-08" db="UniProtKB">
        <authorList>
            <consortium name="RefSeq"/>
        </authorList>
    </citation>
    <scope>IDENTIFICATION</scope>
    <source>
        <tissue evidence="16">Total insect</tissue>
    </source>
</reference>
<dbReference type="PANTHER" id="PTHR11690">
    <property type="entry name" value="AMILORIDE-SENSITIVE SODIUM CHANNEL-RELATED"/>
    <property type="match status" value="1"/>
</dbReference>
<dbReference type="Gene3D" id="2.60.470.10">
    <property type="entry name" value="Acid-sensing ion channels like domains"/>
    <property type="match status" value="1"/>
</dbReference>
<evidence type="ECO:0000256" key="5">
    <source>
        <dbReference type="ARBA" id="ARBA00022692"/>
    </source>
</evidence>
<dbReference type="Gene3D" id="1.10.287.770">
    <property type="entry name" value="YojJ-like"/>
    <property type="match status" value="1"/>
</dbReference>
<organism evidence="16">
    <name type="scientific">Thrips palmi</name>
    <name type="common">Melon thrips</name>
    <dbReference type="NCBI Taxonomy" id="161013"/>
    <lineage>
        <taxon>Eukaryota</taxon>
        <taxon>Metazoa</taxon>
        <taxon>Ecdysozoa</taxon>
        <taxon>Arthropoda</taxon>
        <taxon>Hexapoda</taxon>
        <taxon>Insecta</taxon>
        <taxon>Pterygota</taxon>
        <taxon>Neoptera</taxon>
        <taxon>Paraneoptera</taxon>
        <taxon>Thysanoptera</taxon>
        <taxon>Terebrantia</taxon>
        <taxon>Thripoidea</taxon>
        <taxon>Thripidae</taxon>
        <taxon>Thrips</taxon>
    </lineage>
</organism>
<evidence type="ECO:0000256" key="1">
    <source>
        <dbReference type="ARBA" id="ARBA00004141"/>
    </source>
</evidence>
<gene>
    <name evidence="16" type="primary">LOC117644311</name>
</gene>
<evidence type="ECO:0000313" key="15">
    <source>
        <dbReference type="Proteomes" id="UP000515158"/>
    </source>
</evidence>
<keyword evidence="10 12" id="KW-0739">Sodium transport</keyword>
<keyword evidence="3 12" id="KW-0813">Transport</keyword>
<dbReference type="GO" id="GO:0005886">
    <property type="term" value="C:plasma membrane"/>
    <property type="evidence" value="ECO:0007669"/>
    <property type="project" value="TreeGrafter"/>
</dbReference>
<evidence type="ECO:0000256" key="8">
    <source>
        <dbReference type="ARBA" id="ARBA00023065"/>
    </source>
</evidence>
<proteinExistence type="inferred from homology"/>
<keyword evidence="7" id="KW-0915">Sodium</keyword>
<dbReference type="KEGG" id="tpal:117644311"/>
<feature type="compositionally biased region" description="Basic and acidic residues" evidence="13">
    <location>
        <begin position="227"/>
        <end position="240"/>
    </location>
</feature>
<dbReference type="Proteomes" id="UP000515158">
    <property type="component" value="Unplaced"/>
</dbReference>
<keyword evidence="11 12" id="KW-0407">Ion channel</keyword>
<dbReference type="PRINTS" id="PR01078">
    <property type="entry name" value="AMINACHANNEL"/>
</dbReference>
<evidence type="ECO:0000256" key="13">
    <source>
        <dbReference type="SAM" id="MobiDB-lite"/>
    </source>
</evidence>
<feature type="transmembrane region" description="Helical" evidence="14">
    <location>
        <begin position="485"/>
        <end position="509"/>
    </location>
</feature>
<comment type="subcellular location">
    <subcellularLocation>
        <location evidence="1">Membrane</location>
        <topology evidence="1">Multi-pass membrane protein</topology>
    </subcellularLocation>
</comment>
<evidence type="ECO:0000256" key="12">
    <source>
        <dbReference type="RuleBase" id="RU000679"/>
    </source>
</evidence>
<dbReference type="OrthoDB" id="6436100at2759"/>
<comment type="similarity">
    <text evidence="2 12">Belongs to the amiloride-sensitive sodium channel (TC 1.A.6) family.</text>
</comment>
<sequence>MAARTKKDIIAQVASEYMEQTSLHGYRYLTEPGRHWFERLVWLVVHALATAGVVWQVQTMYHEYRTQVPITTVQSSHYHVSLVPFPAVAVCDINKMRRSRVEALAAKLIREYGLGGISQAELTSLMRYMGRLYDASREGKESSSRLQDLFAKYNVTLEYRSTMQMLGSQCDELLLACKWAGKTKPCMDLFETRKTMDGYCCTFNYVRPSDNFDTRLLANGSIAAARRHDVKDHDSDRPPTEAEQSLTAGPMMGLSVLVNSNLSEYFYPLLPTTGIKLLVFNPNDYPDTASGGLIEKLVMTQQEVFFTLSSVTTKPTTEVQDLPKNRRSCLFSTEVAFSSFYSYSDCLMDCRVQSMRDLCGCVPFFSPVKGREEDTRMCEIGDLKCLNKHTEMWQTLRPSEPLRGLELEMTQSLECKDCYPACGDTVYSVETTTMPLQQVLMDHSTFLKGFKVANHSVFHIFFGSTSQTLMNKSVRMAWHDLLSNVGGICGVFVGFSAMSVIEFLYFFTLRVFVALSRRKQGLAASRAGLATITGKANLTVQQHMVAPGRGSVGVPKGPGSLPNYPREMLSAGLLLTPTTAHPDGQYFNWGRYALQQWRGGPNEGKQ</sequence>
<evidence type="ECO:0000256" key="7">
    <source>
        <dbReference type="ARBA" id="ARBA00023053"/>
    </source>
</evidence>
<evidence type="ECO:0000256" key="14">
    <source>
        <dbReference type="SAM" id="Phobius"/>
    </source>
</evidence>
<evidence type="ECO:0000256" key="6">
    <source>
        <dbReference type="ARBA" id="ARBA00022989"/>
    </source>
</evidence>
<evidence type="ECO:0000256" key="10">
    <source>
        <dbReference type="ARBA" id="ARBA00023201"/>
    </source>
</evidence>
<dbReference type="Pfam" id="PF00858">
    <property type="entry name" value="ASC"/>
    <property type="match status" value="1"/>
</dbReference>
<evidence type="ECO:0000256" key="3">
    <source>
        <dbReference type="ARBA" id="ARBA00022448"/>
    </source>
</evidence>